<dbReference type="eggNOG" id="COG0553">
    <property type="taxonomic scope" value="Bacteria"/>
</dbReference>
<keyword evidence="13" id="KW-1185">Reference proteome</keyword>
<dbReference type="NCBIfam" id="NF003426">
    <property type="entry name" value="PRK04914.1"/>
    <property type="match status" value="1"/>
</dbReference>
<dbReference type="Pfam" id="PF00271">
    <property type="entry name" value="Helicase_C"/>
    <property type="match status" value="1"/>
</dbReference>
<dbReference type="HAMAP" id="MF_01821">
    <property type="entry name" value="Helicase_RapA"/>
    <property type="match status" value="1"/>
</dbReference>
<dbReference type="SUPFAM" id="SSF52540">
    <property type="entry name" value="P-loop containing nucleoside triphosphate hydrolases"/>
    <property type="match status" value="2"/>
</dbReference>
<evidence type="ECO:0000256" key="3">
    <source>
        <dbReference type="ARBA" id="ARBA00022806"/>
    </source>
</evidence>
<dbReference type="InterPro" id="IPR001650">
    <property type="entry name" value="Helicase_C-like"/>
</dbReference>
<comment type="subunit">
    <text evidence="9">Interacts with the RNAP. Has a higher affinity for the core RNAP than for the holoenzyme. Its ATPase activity is stimulated by binding to RNAP.</text>
</comment>
<dbReference type="CDD" id="cd18793">
    <property type="entry name" value="SF2_C_SNF"/>
    <property type="match status" value="1"/>
</dbReference>
<dbReference type="PANTHER" id="PTHR45766:SF6">
    <property type="entry name" value="SWI_SNF-RELATED MATRIX-ASSOCIATED ACTIN-DEPENDENT REGULATOR OF CHROMATIN SUBFAMILY A-LIKE PROTEIN 1"/>
    <property type="match status" value="1"/>
</dbReference>
<evidence type="ECO:0000256" key="1">
    <source>
        <dbReference type="ARBA" id="ARBA00022741"/>
    </source>
</evidence>
<feature type="binding site" evidence="9">
    <location>
        <begin position="178"/>
        <end position="185"/>
    </location>
    <ligand>
        <name>ATP</name>
        <dbReference type="ChEBI" id="CHEBI:30616"/>
    </ligand>
</feature>
<evidence type="ECO:0000256" key="7">
    <source>
        <dbReference type="ARBA" id="ARBA00023159"/>
    </source>
</evidence>
<dbReference type="Pfam" id="PF18339">
    <property type="entry name" value="Tudor_1_RapA"/>
    <property type="match status" value="1"/>
</dbReference>
<dbReference type="CDD" id="cd18011">
    <property type="entry name" value="DEXDc_RapA"/>
    <property type="match status" value="1"/>
</dbReference>
<evidence type="ECO:0000256" key="6">
    <source>
        <dbReference type="ARBA" id="ARBA00023125"/>
    </source>
</evidence>
<dbReference type="AlphaFoldDB" id="N6X3F4"/>
<evidence type="ECO:0000256" key="4">
    <source>
        <dbReference type="ARBA" id="ARBA00022840"/>
    </source>
</evidence>
<dbReference type="PROSITE" id="PS51192">
    <property type="entry name" value="HELICASE_ATP_BIND_1"/>
    <property type="match status" value="1"/>
</dbReference>
<dbReference type="Gene3D" id="3.40.50.10810">
    <property type="entry name" value="Tandem AAA-ATPase domain"/>
    <property type="match status" value="1"/>
</dbReference>
<dbReference type="HOGENOM" id="CLU_011520_0_0_6"/>
<dbReference type="GO" id="GO:0004386">
    <property type="term" value="F:helicase activity"/>
    <property type="evidence" value="ECO:0007669"/>
    <property type="project" value="UniProtKB-UniRule"/>
</dbReference>
<evidence type="ECO:0000259" key="10">
    <source>
        <dbReference type="PROSITE" id="PS51192"/>
    </source>
</evidence>
<dbReference type="Gene3D" id="6.10.140.1500">
    <property type="match status" value="1"/>
</dbReference>
<dbReference type="InterPro" id="IPR049730">
    <property type="entry name" value="SNF2/RAD54-like_C"/>
</dbReference>
<dbReference type="InterPro" id="IPR027417">
    <property type="entry name" value="P-loop_NTPase"/>
</dbReference>
<dbReference type="InterPro" id="IPR014001">
    <property type="entry name" value="Helicase_ATP-bd"/>
</dbReference>
<dbReference type="Gene3D" id="2.30.30.140">
    <property type="match status" value="1"/>
</dbReference>
<feature type="domain" description="Helicase C-terminal" evidence="11">
    <location>
        <begin position="484"/>
        <end position="635"/>
    </location>
</feature>
<dbReference type="Proteomes" id="UP000013165">
    <property type="component" value="Unassembled WGS sequence"/>
</dbReference>
<dbReference type="SMART" id="SM00490">
    <property type="entry name" value="HELICc"/>
    <property type="match status" value="1"/>
</dbReference>
<keyword evidence="8 9" id="KW-0804">Transcription</keyword>
<dbReference type="SMART" id="SM00487">
    <property type="entry name" value="DEXDc"/>
    <property type="match status" value="1"/>
</dbReference>
<dbReference type="Gene3D" id="3.40.50.300">
    <property type="entry name" value="P-loop containing nucleotide triphosphate hydrolases"/>
    <property type="match status" value="1"/>
</dbReference>
<dbReference type="PROSITE" id="PS51194">
    <property type="entry name" value="HELICASE_CTER"/>
    <property type="match status" value="1"/>
</dbReference>
<dbReference type="Gene3D" id="2.30.30.930">
    <property type="match status" value="1"/>
</dbReference>
<organism evidence="12 13">
    <name type="scientific">Marinobacter nanhaiticus D15-8W</name>
    <dbReference type="NCBI Taxonomy" id="626887"/>
    <lineage>
        <taxon>Bacteria</taxon>
        <taxon>Pseudomonadati</taxon>
        <taxon>Pseudomonadota</taxon>
        <taxon>Gammaproteobacteria</taxon>
        <taxon>Pseudomonadales</taxon>
        <taxon>Marinobacteraceae</taxon>
        <taxon>Marinobacter</taxon>
    </lineage>
</organism>
<keyword evidence="3 9" id="KW-0347">Helicase</keyword>
<keyword evidence="6 9" id="KW-0238">DNA-binding</keyword>
<evidence type="ECO:0000256" key="2">
    <source>
        <dbReference type="ARBA" id="ARBA00022801"/>
    </source>
</evidence>
<evidence type="ECO:0000259" key="11">
    <source>
        <dbReference type="PROSITE" id="PS51194"/>
    </source>
</evidence>
<evidence type="ECO:0000256" key="5">
    <source>
        <dbReference type="ARBA" id="ARBA00023015"/>
    </source>
</evidence>
<evidence type="ECO:0000313" key="12">
    <source>
        <dbReference type="EMBL" id="ENO15593.2"/>
    </source>
</evidence>
<dbReference type="GO" id="GO:0005524">
    <property type="term" value="F:ATP binding"/>
    <property type="evidence" value="ECO:0007669"/>
    <property type="project" value="UniProtKB-UniRule"/>
</dbReference>
<dbReference type="InterPro" id="IPR057342">
    <property type="entry name" value="DEXDc_RapA"/>
</dbReference>
<dbReference type="EC" id="3.6.4.-" evidence="9"/>
<evidence type="ECO:0000256" key="8">
    <source>
        <dbReference type="ARBA" id="ARBA00023163"/>
    </source>
</evidence>
<dbReference type="PATRIC" id="fig|626887.3.peg.1923"/>
<dbReference type="GO" id="GO:0006355">
    <property type="term" value="P:regulation of DNA-templated transcription"/>
    <property type="evidence" value="ECO:0007669"/>
    <property type="project" value="UniProtKB-UniRule"/>
</dbReference>
<dbReference type="Pfam" id="PF18337">
    <property type="entry name" value="Tudor_RapA"/>
    <property type="match status" value="1"/>
</dbReference>
<protein>
    <recommendedName>
        <fullName evidence="9">RNA polymerase-associated protein RapA</fullName>
        <ecNumber evidence="9">3.6.4.-</ecNumber>
    </recommendedName>
    <alternativeName>
        <fullName evidence="9">ATP-dependent helicase HepA</fullName>
    </alternativeName>
</protein>
<gene>
    <name evidence="9" type="primary">rapA</name>
    <name evidence="12" type="ORF">J057_09581</name>
</gene>
<dbReference type="STRING" id="626887.J057_09581"/>
<comment type="similarity">
    <text evidence="9">Belongs to the SNF2/RAD54 helicase family. RapA subfamily.</text>
</comment>
<sequence length="955" mass="105641">MRSMEFVIGQRWVSHSDANLGLGIVTDVSGRRVTLGFPAIDEERTYATDNAPLARVQYQLGDKIETYDGESLTVRAVEDIDGVLMYHAEDENGELQQVSEVKLGSHVRFTDPRQRLFAGRFDRNGAFRLRMATVEHQERLRQSPARGLIGARTSHLPHQIYIAGEVARRYAPRVLLADEVGLGKTIEAGLILHSQLQTGLARRVLIVVPDSLVHQWLVEMLRRFNLRFSIIDDSHYELDNAADQILAMLGEEIGGASEENPFEQSQLVICSLDFLKSSDKAGNDAVSAGWDLVVVDEAHHLEWSPEAASPEYQVVERLAEQTRGLLLLTATPEQMGIAGHFARLRLLDPARYHDLAAFEQEESRYAEVNTLMQQLQEQGGKPDSAQQQQLQTWLGDEVSDLVARDDNGHALIDTLLDRHGTGRVLFRNTRAAVQGFPERRVQPAPLPCPQLYTEAGVTAGSAGLTPEVGMDEETWLAEDPRVTWLEKKLSALKPAKVVVICAKAETATALEHYLQLRAGIRSTAFHEGLSLLERDRAAAYFTETEQGAQALICSEIGSEGRNFQFAHHLVLFDLPANPDLLEQRIGRLDRIGQGDVIDIHVPYLENTAQSVLFRWYHEGLEAFAQSCAVGVGVKAAVESELQSRLDSPTESADDLVAATRAQAQQLRQRLQEGRDALIEMNSCRPEEARALIDAIESEEQSSGLVDYMTEAFDIFGVETEGHTETSDVLKPSDHMLTGHFPGLSEEGLTVTFDRQQALEREDLAFLSWEHPMVAGVMELMTESELGNAALASLSVKGLPPGTLLLEALFTLHCPAPDSLQLARCLPLAPLRLLVDVNGKDLSAALPHDRLNELCSNIRRRTAQAVVPQIRAEVETMIDHAEGFAAERLGELQQQAAERLRGLIQPEIDRLKALRKVNPAIRSEEVAFFENQLSAGEDVIGKARMALSGLRVIVSS</sequence>
<name>N6X3F4_9GAMM</name>
<dbReference type="RefSeq" id="WP_040883027.1">
    <property type="nucleotide sequence ID" value="NZ_AP028878.1"/>
</dbReference>
<evidence type="ECO:0000256" key="9">
    <source>
        <dbReference type="HAMAP-Rule" id="MF_01821"/>
    </source>
</evidence>
<dbReference type="InterPro" id="IPR038718">
    <property type="entry name" value="SNF2-like_sf"/>
</dbReference>
<proteinExistence type="inferred from homology"/>
<accession>N6X3F4</accession>
<dbReference type="OrthoDB" id="9814088at2"/>
<dbReference type="EMBL" id="APLQ01000011">
    <property type="protein sequence ID" value="ENO15593.2"/>
    <property type="molecule type" value="Genomic_DNA"/>
</dbReference>
<evidence type="ECO:0000313" key="13">
    <source>
        <dbReference type="Proteomes" id="UP000013165"/>
    </source>
</evidence>
<dbReference type="PANTHER" id="PTHR45766">
    <property type="entry name" value="DNA ANNEALING HELICASE AND ENDONUCLEASE ZRANB3 FAMILY MEMBER"/>
    <property type="match status" value="1"/>
</dbReference>
<keyword evidence="5 9" id="KW-0805">Transcription regulation</keyword>
<dbReference type="GO" id="GO:0003677">
    <property type="term" value="F:DNA binding"/>
    <property type="evidence" value="ECO:0007669"/>
    <property type="project" value="UniProtKB-KW"/>
</dbReference>
<keyword evidence="4 9" id="KW-0067">ATP-binding</keyword>
<dbReference type="InterPro" id="IPR022737">
    <property type="entry name" value="RapA_C"/>
</dbReference>
<reference evidence="12 13" key="1">
    <citation type="journal article" date="2013" name="Genome Announc.">
        <title>Genome Sequence of the Polycyclic Aromatic Hydrocarbon-Degrading Bacterium Strain Marinobacter nanhaiticus D15-8WT.</title>
        <authorList>
            <person name="Cui Z."/>
            <person name="Gao W."/>
            <person name="Li Q."/>
            <person name="Xu G."/>
            <person name="Zheng L."/>
        </authorList>
    </citation>
    <scope>NUCLEOTIDE SEQUENCE [LARGE SCALE GENOMIC DNA]</scope>
    <source>
        <strain evidence="12 13">D15-8W</strain>
    </source>
</reference>
<dbReference type="InterPro" id="IPR023949">
    <property type="entry name" value="Helicase_RapA"/>
</dbReference>
<dbReference type="Gene3D" id="6.10.140.2230">
    <property type="match status" value="1"/>
</dbReference>
<keyword evidence="1 9" id="KW-0547">Nucleotide-binding</keyword>
<dbReference type="Pfam" id="PF00176">
    <property type="entry name" value="SNF2-rel_dom"/>
    <property type="match status" value="1"/>
</dbReference>
<dbReference type="GO" id="GO:0016817">
    <property type="term" value="F:hydrolase activity, acting on acid anhydrides"/>
    <property type="evidence" value="ECO:0007669"/>
    <property type="project" value="InterPro"/>
</dbReference>
<comment type="function">
    <text evidence="9">Transcription regulator that activates transcription by stimulating RNA polymerase (RNAP) recycling in case of stress conditions such as supercoiled DNA or high salt concentrations. Probably acts by releasing the RNAP, when it is trapped or immobilized on tightly supercoiled DNA. Does not activate transcription on linear DNA. Probably not involved in DNA repair.</text>
</comment>
<dbReference type="InterPro" id="IPR040766">
    <property type="entry name" value="Tudor_2_RapA"/>
</dbReference>
<dbReference type="InterPro" id="IPR040765">
    <property type="entry name" value="Tudor_1_RapA"/>
</dbReference>
<dbReference type="Gene3D" id="3.30.360.80">
    <property type="match status" value="1"/>
</dbReference>
<dbReference type="Pfam" id="PF12137">
    <property type="entry name" value="RapA_C"/>
    <property type="match status" value="1"/>
</dbReference>
<keyword evidence="7 9" id="KW-0010">Activator</keyword>
<feature type="short sequence motif" description="DEAH box" evidence="9">
    <location>
        <begin position="296"/>
        <end position="299"/>
    </location>
</feature>
<keyword evidence="2 9" id="KW-0378">Hydrolase</keyword>
<feature type="domain" description="Helicase ATP-binding" evidence="10">
    <location>
        <begin position="165"/>
        <end position="350"/>
    </location>
</feature>
<dbReference type="InterPro" id="IPR000330">
    <property type="entry name" value="SNF2_N"/>
</dbReference>
<comment type="caution">
    <text evidence="12">The sequence shown here is derived from an EMBL/GenBank/DDBJ whole genome shotgun (WGS) entry which is preliminary data.</text>
</comment>